<dbReference type="Proteomes" id="UP001168642">
    <property type="component" value="Unassembled WGS sequence"/>
</dbReference>
<proteinExistence type="predicted"/>
<gene>
    <name evidence="1" type="primary">ytxJ</name>
    <name evidence="1" type="ORF">QVZ41_11700</name>
</gene>
<dbReference type="NCBIfam" id="TIGR04019">
    <property type="entry name" value="B_thiol_YtxJ"/>
    <property type="match status" value="1"/>
</dbReference>
<sequence>MGLLDSFLGKNKEENKDAKVNWIPLTDISQLDDVVKASKNNKVVIFKHSTRCSISASVLNKFEKKIGDSYQLYFLDLISYRDISNAIADKFNVVHQSPQAIFLENEKVVQHDSHYGILDLTF</sequence>
<name>A0ABT8VU72_9FLAO</name>
<dbReference type="Gene3D" id="3.40.30.10">
    <property type="entry name" value="Glutaredoxin"/>
    <property type="match status" value="1"/>
</dbReference>
<dbReference type="InterPro" id="IPR036249">
    <property type="entry name" value="Thioredoxin-like_sf"/>
</dbReference>
<keyword evidence="2" id="KW-1185">Reference proteome</keyword>
<dbReference type="InterPro" id="IPR022551">
    <property type="entry name" value="BrxC"/>
</dbReference>
<reference evidence="1" key="1">
    <citation type="submission" date="2023-07" db="EMBL/GenBank/DDBJ databases">
        <title>Wenyingzhuangia sp. chi5 genome sequencing and assembly.</title>
        <authorList>
            <person name="Park S."/>
        </authorList>
    </citation>
    <scope>NUCLEOTIDE SEQUENCE</scope>
    <source>
        <strain evidence="1">Chi5</strain>
    </source>
</reference>
<comment type="caution">
    <text evidence="1">The sequence shown here is derived from an EMBL/GenBank/DDBJ whole genome shotgun (WGS) entry which is preliminary data.</text>
</comment>
<dbReference type="RefSeq" id="WP_302884776.1">
    <property type="nucleotide sequence ID" value="NZ_JAUMIT010000006.1"/>
</dbReference>
<dbReference type="Pfam" id="PF11009">
    <property type="entry name" value="BrxC"/>
    <property type="match status" value="1"/>
</dbReference>
<evidence type="ECO:0000313" key="2">
    <source>
        <dbReference type="Proteomes" id="UP001168642"/>
    </source>
</evidence>
<dbReference type="EMBL" id="JAUMIT010000006">
    <property type="protein sequence ID" value="MDO3695503.1"/>
    <property type="molecule type" value="Genomic_DNA"/>
</dbReference>
<protein>
    <submittedName>
        <fullName evidence="1">Bacillithiol system redox-active protein YtxJ</fullName>
    </submittedName>
</protein>
<accession>A0ABT8VU72</accession>
<evidence type="ECO:0000313" key="1">
    <source>
        <dbReference type="EMBL" id="MDO3695503.1"/>
    </source>
</evidence>
<dbReference type="SUPFAM" id="SSF52833">
    <property type="entry name" value="Thioredoxin-like"/>
    <property type="match status" value="1"/>
</dbReference>
<organism evidence="1 2">
    <name type="scientific">Wenyingzhuangia gilva</name>
    <dbReference type="NCBI Taxonomy" id="3057677"/>
    <lineage>
        <taxon>Bacteria</taxon>
        <taxon>Pseudomonadati</taxon>
        <taxon>Bacteroidota</taxon>
        <taxon>Flavobacteriia</taxon>
        <taxon>Flavobacteriales</taxon>
        <taxon>Flavobacteriaceae</taxon>
        <taxon>Wenyingzhuangia</taxon>
    </lineage>
</organism>